<gene>
    <name evidence="1" type="ORF">PGO_001885</name>
</gene>
<sequence length="193" mass="22818">MEEEITQKNVVCSFDFDAIFPNCKNNYNANWRSMKRGEFYNLSSKMCTNFSYFIHPKYVGGQEFQENCIPIGLYLYYIEEEYRNKSSGFNIDPLCSYFYYNLKDIVIRYNSNCIENGNCYDTLRKKSTGSNPIHIPDICKHIVDNMMIIQQYLYDVFYGLHSNDNNSSSLVYSLWFVSTKKFKGIKAYVKKKK</sequence>
<accession>A0A1Y1JPV4</accession>
<dbReference type="AlphaFoldDB" id="A0A1Y1JPV4"/>
<comment type="caution">
    <text evidence="1">The sequence shown here is derived from an EMBL/GenBank/DDBJ whole genome shotgun (WGS) entry which is preliminary data.</text>
</comment>
<dbReference type="RefSeq" id="XP_028546829.1">
    <property type="nucleotide sequence ID" value="XM_028691028.1"/>
</dbReference>
<organism evidence="1 2">
    <name type="scientific">Plasmodium gonderi</name>
    <dbReference type="NCBI Taxonomy" id="77519"/>
    <lineage>
        <taxon>Eukaryota</taxon>
        <taxon>Sar</taxon>
        <taxon>Alveolata</taxon>
        <taxon>Apicomplexa</taxon>
        <taxon>Aconoidasida</taxon>
        <taxon>Haemosporida</taxon>
        <taxon>Plasmodiidae</taxon>
        <taxon>Plasmodium</taxon>
        <taxon>Plasmodium (Plasmodium)</taxon>
    </lineage>
</organism>
<name>A0A1Y1JPV4_PLAGO</name>
<evidence type="ECO:0000313" key="2">
    <source>
        <dbReference type="Proteomes" id="UP000195521"/>
    </source>
</evidence>
<keyword evidence="2" id="KW-1185">Reference proteome</keyword>
<evidence type="ECO:0000313" key="1">
    <source>
        <dbReference type="EMBL" id="GAW84240.1"/>
    </source>
</evidence>
<protein>
    <submittedName>
        <fullName evidence="1">Variable surface protein</fullName>
    </submittedName>
</protein>
<dbReference type="Proteomes" id="UP000195521">
    <property type="component" value="Unassembled WGS sequence"/>
</dbReference>
<reference evidence="2" key="1">
    <citation type="submission" date="2017-04" db="EMBL/GenBank/DDBJ databases">
        <title>Plasmodium gonderi genome.</title>
        <authorList>
            <person name="Arisue N."/>
            <person name="Honma H."/>
            <person name="Kawai S."/>
            <person name="Tougan T."/>
            <person name="Tanabe K."/>
            <person name="Horii T."/>
        </authorList>
    </citation>
    <scope>NUCLEOTIDE SEQUENCE [LARGE SCALE GENOMIC DNA]</scope>
    <source>
        <strain evidence="2">ATCC 30045</strain>
    </source>
</reference>
<proteinExistence type="predicted"/>
<dbReference type="EMBL" id="BDQF01000196">
    <property type="protein sequence ID" value="GAW84240.1"/>
    <property type="molecule type" value="Genomic_DNA"/>
</dbReference>
<dbReference type="GeneID" id="39745048"/>